<evidence type="ECO:0000256" key="1">
    <source>
        <dbReference type="ARBA" id="ARBA00022553"/>
    </source>
</evidence>
<feature type="DNA-binding region" description="OmpR/PhoB-type" evidence="7">
    <location>
        <begin position="133"/>
        <end position="228"/>
    </location>
</feature>
<dbReference type="STRING" id="766136.BHF68_08170"/>
<dbReference type="SMART" id="SM00862">
    <property type="entry name" value="Trans_reg_C"/>
    <property type="match status" value="1"/>
</dbReference>
<dbReference type="SUPFAM" id="SSF52172">
    <property type="entry name" value="CheY-like"/>
    <property type="match status" value="1"/>
</dbReference>
<evidence type="ECO:0000259" key="8">
    <source>
        <dbReference type="PROSITE" id="PS50110"/>
    </source>
</evidence>
<dbReference type="GO" id="GO:0032993">
    <property type="term" value="C:protein-DNA complex"/>
    <property type="evidence" value="ECO:0007669"/>
    <property type="project" value="TreeGrafter"/>
</dbReference>
<dbReference type="RefSeq" id="WP_069643617.1">
    <property type="nucleotide sequence ID" value="NZ_MIJE01000031.1"/>
</dbReference>
<protein>
    <submittedName>
        <fullName evidence="10">DNA-binding response regulator</fullName>
    </submittedName>
</protein>
<dbReference type="InterPro" id="IPR011006">
    <property type="entry name" value="CheY-like_superfamily"/>
</dbReference>
<dbReference type="InterPro" id="IPR036388">
    <property type="entry name" value="WH-like_DNA-bd_sf"/>
</dbReference>
<gene>
    <name evidence="10" type="ORF">BHF68_08170</name>
</gene>
<dbReference type="PROSITE" id="PS51755">
    <property type="entry name" value="OMPR_PHOB"/>
    <property type="match status" value="1"/>
</dbReference>
<reference evidence="10 11" key="1">
    <citation type="submission" date="2016-09" db="EMBL/GenBank/DDBJ databases">
        <title>Draft genome sequence for the type strain of Desulfuribacillus alkaliarsenatis AHT28, an obligately anaerobic, sulfidogenic bacterium isolated from Russian soda lake sediments.</title>
        <authorList>
            <person name="Abin C.A."/>
            <person name="Hollibaugh J.T."/>
        </authorList>
    </citation>
    <scope>NUCLEOTIDE SEQUENCE [LARGE SCALE GENOMIC DNA]</scope>
    <source>
        <strain evidence="10 11">AHT28</strain>
    </source>
</reference>
<dbReference type="InterPro" id="IPR016032">
    <property type="entry name" value="Sig_transdc_resp-reg_C-effctor"/>
</dbReference>
<dbReference type="FunFam" id="1.10.10.10:FF:000018">
    <property type="entry name" value="DNA-binding response regulator ResD"/>
    <property type="match status" value="1"/>
</dbReference>
<feature type="domain" description="Response regulatory" evidence="8">
    <location>
        <begin position="5"/>
        <end position="118"/>
    </location>
</feature>
<name>A0A1E5G118_9FIRM</name>
<proteinExistence type="predicted"/>
<dbReference type="GO" id="GO:0000156">
    <property type="term" value="F:phosphorelay response regulator activity"/>
    <property type="evidence" value="ECO:0007669"/>
    <property type="project" value="TreeGrafter"/>
</dbReference>
<keyword evidence="1 6" id="KW-0597">Phosphoprotein</keyword>
<accession>A0A1E5G118</accession>
<keyword evidence="5" id="KW-0804">Transcription</keyword>
<feature type="modified residue" description="4-aspartylphosphate" evidence="6">
    <location>
        <position position="54"/>
    </location>
</feature>
<evidence type="ECO:0000313" key="10">
    <source>
        <dbReference type="EMBL" id="OEF96608.1"/>
    </source>
</evidence>
<evidence type="ECO:0000256" key="7">
    <source>
        <dbReference type="PROSITE-ProRule" id="PRU01091"/>
    </source>
</evidence>
<keyword evidence="11" id="KW-1185">Reference proteome</keyword>
<dbReference type="InterPro" id="IPR001867">
    <property type="entry name" value="OmpR/PhoB-type_DNA-bd"/>
</dbReference>
<evidence type="ECO:0000256" key="6">
    <source>
        <dbReference type="PROSITE-ProRule" id="PRU00169"/>
    </source>
</evidence>
<dbReference type="Pfam" id="PF00072">
    <property type="entry name" value="Response_reg"/>
    <property type="match status" value="1"/>
</dbReference>
<dbReference type="Gene3D" id="1.10.10.10">
    <property type="entry name" value="Winged helix-like DNA-binding domain superfamily/Winged helix DNA-binding domain"/>
    <property type="match status" value="1"/>
</dbReference>
<dbReference type="Gene3D" id="6.10.250.690">
    <property type="match status" value="1"/>
</dbReference>
<evidence type="ECO:0000256" key="3">
    <source>
        <dbReference type="ARBA" id="ARBA00023015"/>
    </source>
</evidence>
<evidence type="ECO:0000256" key="2">
    <source>
        <dbReference type="ARBA" id="ARBA00023012"/>
    </source>
</evidence>
<evidence type="ECO:0000256" key="5">
    <source>
        <dbReference type="ARBA" id="ARBA00023163"/>
    </source>
</evidence>
<dbReference type="CDD" id="cd00383">
    <property type="entry name" value="trans_reg_C"/>
    <property type="match status" value="1"/>
</dbReference>
<dbReference type="FunFam" id="3.40.50.2300:FF:000001">
    <property type="entry name" value="DNA-binding response regulator PhoB"/>
    <property type="match status" value="1"/>
</dbReference>
<dbReference type="EMBL" id="MIJE01000031">
    <property type="protein sequence ID" value="OEF96608.1"/>
    <property type="molecule type" value="Genomic_DNA"/>
</dbReference>
<dbReference type="InterPro" id="IPR001789">
    <property type="entry name" value="Sig_transdc_resp-reg_receiver"/>
</dbReference>
<dbReference type="Gene3D" id="3.40.50.2300">
    <property type="match status" value="1"/>
</dbReference>
<organism evidence="10 11">
    <name type="scientific">Desulfuribacillus alkaliarsenatis</name>
    <dbReference type="NCBI Taxonomy" id="766136"/>
    <lineage>
        <taxon>Bacteria</taxon>
        <taxon>Bacillati</taxon>
        <taxon>Bacillota</taxon>
        <taxon>Desulfuribacillia</taxon>
        <taxon>Desulfuribacillales</taxon>
        <taxon>Desulfuribacillaceae</taxon>
        <taxon>Desulfuribacillus</taxon>
    </lineage>
</organism>
<evidence type="ECO:0000313" key="11">
    <source>
        <dbReference type="Proteomes" id="UP000094296"/>
    </source>
</evidence>
<dbReference type="PANTHER" id="PTHR48111">
    <property type="entry name" value="REGULATOR OF RPOS"/>
    <property type="match status" value="1"/>
</dbReference>
<keyword evidence="3" id="KW-0805">Transcription regulation</keyword>
<evidence type="ECO:0000259" key="9">
    <source>
        <dbReference type="PROSITE" id="PS51755"/>
    </source>
</evidence>
<dbReference type="AlphaFoldDB" id="A0A1E5G118"/>
<dbReference type="GO" id="GO:0005829">
    <property type="term" value="C:cytosol"/>
    <property type="evidence" value="ECO:0007669"/>
    <property type="project" value="TreeGrafter"/>
</dbReference>
<dbReference type="GO" id="GO:0006355">
    <property type="term" value="P:regulation of DNA-templated transcription"/>
    <property type="evidence" value="ECO:0007669"/>
    <property type="project" value="InterPro"/>
</dbReference>
<dbReference type="SUPFAM" id="SSF46894">
    <property type="entry name" value="C-terminal effector domain of the bipartite response regulators"/>
    <property type="match status" value="1"/>
</dbReference>
<dbReference type="OrthoDB" id="9790442at2"/>
<keyword evidence="2" id="KW-0902">Two-component regulatory system</keyword>
<keyword evidence="4 7" id="KW-0238">DNA-binding</keyword>
<dbReference type="InterPro" id="IPR039420">
    <property type="entry name" value="WalR-like"/>
</dbReference>
<dbReference type="GO" id="GO:0000976">
    <property type="term" value="F:transcription cis-regulatory region binding"/>
    <property type="evidence" value="ECO:0007669"/>
    <property type="project" value="TreeGrafter"/>
</dbReference>
<sequence length="231" mass="26929">MIPERILIIEDEKILVKGLTRSLEQEGFFVDAAHDGEEGFQKWKSGKHDLIILDLMLPKLDGVSLFREIRKFSDIPVIMLTAKDEEIDKIVGLELGADDYMTKPFNTRELIARMRGILRRARKNIEAESTRTNQQLTRHNITIDYIGRRVLRDNKEINVTPKEFDILQLLSKNPGRVYSRETIFELVWGEPCYDTRTVDVHVKNIREKLKDKNQLILTKWGVGYYISKDEA</sequence>
<comment type="caution">
    <text evidence="10">The sequence shown here is derived from an EMBL/GenBank/DDBJ whole genome shotgun (WGS) entry which is preliminary data.</text>
</comment>
<dbReference type="Proteomes" id="UP000094296">
    <property type="component" value="Unassembled WGS sequence"/>
</dbReference>
<feature type="domain" description="OmpR/PhoB-type" evidence="9">
    <location>
        <begin position="133"/>
        <end position="228"/>
    </location>
</feature>
<evidence type="ECO:0000256" key="4">
    <source>
        <dbReference type="ARBA" id="ARBA00023125"/>
    </source>
</evidence>
<dbReference type="SMART" id="SM00448">
    <property type="entry name" value="REC"/>
    <property type="match status" value="1"/>
</dbReference>
<dbReference type="PANTHER" id="PTHR48111:SF40">
    <property type="entry name" value="PHOSPHATE REGULON TRANSCRIPTIONAL REGULATORY PROTEIN PHOB"/>
    <property type="match status" value="1"/>
</dbReference>
<dbReference type="PROSITE" id="PS50110">
    <property type="entry name" value="RESPONSE_REGULATORY"/>
    <property type="match status" value="1"/>
</dbReference>
<dbReference type="Pfam" id="PF00486">
    <property type="entry name" value="Trans_reg_C"/>
    <property type="match status" value="1"/>
</dbReference>